<evidence type="ECO:0000313" key="2">
    <source>
        <dbReference type="Proteomes" id="UP001163603"/>
    </source>
</evidence>
<proteinExistence type="predicted"/>
<organism evidence="1 2">
    <name type="scientific">Pistacia integerrima</name>
    <dbReference type="NCBI Taxonomy" id="434235"/>
    <lineage>
        <taxon>Eukaryota</taxon>
        <taxon>Viridiplantae</taxon>
        <taxon>Streptophyta</taxon>
        <taxon>Embryophyta</taxon>
        <taxon>Tracheophyta</taxon>
        <taxon>Spermatophyta</taxon>
        <taxon>Magnoliopsida</taxon>
        <taxon>eudicotyledons</taxon>
        <taxon>Gunneridae</taxon>
        <taxon>Pentapetalae</taxon>
        <taxon>rosids</taxon>
        <taxon>malvids</taxon>
        <taxon>Sapindales</taxon>
        <taxon>Anacardiaceae</taxon>
        <taxon>Pistacia</taxon>
    </lineage>
</organism>
<keyword evidence="2" id="KW-1185">Reference proteome</keyword>
<gene>
    <name evidence="1" type="ORF">Pint_33007</name>
</gene>
<reference evidence="2" key="1">
    <citation type="journal article" date="2023" name="G3 (Bethesda)">
        <title>Genome assembly and association tests identify interacting loci associated with vigor, precocity, and sex in interspecific pistachio rootstocks.</title>
        <authorList>
            <person name="Palmer W."/>
            <person name="Jacygrad E."/>
            <person name="Sagayaradj S."/>
            <person name="Cavanaugh K."/>
            <person name="Han R."/>
            <person name="Bertier L."/>
            <person name="Beede B."/>
            <person name="Kafkas S."/>
            <person name="Golino D."/>
            <person name="Preece J."/>
            <person name="Michelmore R."/>
        </authorList>
    </citation>
    <scope>NUCLEOTIDE SEQUENCE [LARGE SCALE GENOMIC DNA]</scope>
</reference>
<comment type="caution">
    <text evidence="1">The sequence shown here is derived from an EMBL/GenBank/DDBJ whole genome shotgun (WGS) entry which is preliminary data.</text>
</comment>
<accession>A0ACC0X4N7</accession>
<evidence type="ECO:0000313" key="1">
    <source>
        <dbReference type="EMBL" id="KAJ0010578.1"/>
    </source>
</evidence>
<dbReference type="Proteomes" id="UP001163603">
    <property type="component" value="Chromosome 14"/>
</dbReference>
<name>A0ACC0X4N7_9ROSI</name>
<dbReference type="EMBL" id="CM047749">
    <property type="protein sequence ID" value="KAJ0010578.1"/>
    <property type="molecule type" value="Genomic_DNA"/>
</dbReference>
<protein>
    <submittedName>
        <fullName evidence="1">Uncharacterized protein</fullName>
    </submittedName>
</protein>
<sequence length="102" mass="10896">MVSEHSSPTRLETSSKSMSSGVNSPPLEPTGSNSASTLPLVTINTSSQLPYKLTSSNYPSWRATFLTILIGYDLMKYVDSTLRCPPPPTADSSTSAVALYAH</sequence>